<dbReference type="InterPro" id="IPR020846">
    <property type="entry name" value="MFS_dom"/>
</dbReference>
<feature type="transmembrane region" description="Helical" evidence="6">
    <location>
        <begin position="291"/>
        <end position="309"/>
    </location>
</feature>
<dbReference type="SUPFAM" id="SSF103473">
    <property type="entry name" value="MFS general substrate transporter"/>
    <property type="match status" value="1"/>
</dbReference>
<evidence type="ECO:0000256" key="1">
    <source>
        <dbReference type="ARBA" id="ARBA00004141"/>
    </source>
</evidence>
<feature type="transmembrane region" description="Helical" evidence="6">
    <location>
        <begin position="173"/>
        <end position="192"/>
    </location>
</feature>
<reference evidence="8 9" key="1">
    <citation type="submission" date="2019-05" db="EMBL/GenBank/DDBJ databases">
        <authorList>
            <person name="Pankratov T."/>
            <person name="Grouzdev D."/>
        </authorList>
    </citation>
    <scope>NUCLEOTIDE SEQUENCE [LARGE SCALE GENOMIC DNA]</scope>
    <source>
        <strain evidence="8 9">KEBCLARHB70R</strain>
    </source>
</reference>
<evidence type="ECO:0000256" key="5">
    <source>
        <dbReference type="SAM" id="MobiDB-lite"/>
    </source>
</evidence>
<dbReference type="PANTHER" id="PTHR23508:SF10">
    <property type="entry name" value="CARBOXYLIC ACID TRANSPORTER PROTEIN HOMOLOG"/>
    <property type="match status" value="1"/>
</dbReference>
<evidence type="ECO:0000259" key="7">
    <source>
        <dbReference type="PROSITE" id="PS50850"/>
    </source>
</evidence>
<dbReference type="PROSITE" id="PS00217">
    <property type="entry name" value="SUGAR_TRANSPORT_2"/>
    <property type="match status" value="1"/>
</dbReference>
<dbReference type="PROSITE" id="PS50850">
    <property type="entry name" value="MFS"/>
    <property type="match status" value="1"/>
</dbReference>
<evidence type="ECO:0000313" key="8">
    <source>
        <dbReference type="EMBL" id="TLU74290.1"/>
    </source>
</evidence>
<comment type="caution">
    <text evidence="8">The sequence shown here is derived from an EMBL/GenBank/DDBJ whole genome shotgun (WGS) entry which is preliminary data.</text>
</comment>
<keyword evidence="9" id="KW-1185">Reference proteome</keyword>
<keyword evidence="2 6" id="KW-0812">Transmembrane</keyword>
<feature type="transmembrane region" description="Helical" evidence="6">
    <location>
        <begin position="91"/>
        <end position="117"/>
    </location>
</feature>
<dbReference type="AlphaFoldDB" id="A0A5R9J9L5"/>
<dbReference type="CDD" id="cd17316">
    <property type="entry name" value="MFS_SV2_like"/>
    <property type="match status" value="1"/>
</dbReference>
<evidence type="ECO:0000256" key="4">
    <source>
        <dbReference type="ARBA" id="ARBA00023136"/>
    </source>
</evidence>
<feature type="compositionally biased region" description="Basic and acidic residues" evidence="5">
    <location>
        <begin position="412"/>
        <end position="422"/>
    </location>
</feature>
<dbReference type="RefSeq" id="WP_138324541.1">
    <property type="nucleotide sequence ID" value="NZ_VCDI01000001.1"/>
</dbReference>
<dbReference type="Pfam" id="PF00083">
    <property type="entry name" value="Sugar_tr"/>
    <property type="match status" value="1"/>
</dbReference>
<dbReference type="InterPro" id="IPR011701">
    <property type="entry name" value="MFS"/>
</dbReference>
<evidence type="ECO:0000256" key="2">
    <source>
        <dbReference type="ARBA" id="ARBA00022692"/>
    </source>
</evidence>
<feature type="transmembrane region" description="Helical" evidence="6">
    <location>
        <begin position="262"/>
        <end position="284"/>
    </location>
</feature>
<dbReference type="Pfam" id="PF07690">
    <property type="entry name" value="MFS_1"/>
    <property type="match status" value="1"/>
</dbReference>
<feature type="transmembrane region" description="Helical" evidence="6">
    <location>
        <begin position="222"/>
        <end position="242"/>
    </location>
</feature>
<sequence>MAAGYQTGARSPAPDVVDRRAWHVVAACYLGWMLDAFDFFIMAFVLDSVARSFGVPISATAFAITLTLACRFLGALLFGRLADRYGRRPTMMVNVLCYAVLELLSGFAPSFTIFLILRGLYGIAMGGEWGVGASLVMESIPGRWRGLVSGLLQTGYPTGYLLASVLFLAEPLIGWRGMFIVGAFPALLVLYIRRSVPESPDWLSRGEAVHHESLFGVLRRNIGLSIFAICLMMGFNFLSHGSQDLYPKLFLGRQQHLSHNEISLVMIIFNLGAIVGGLSTGLLSQRIGRRWAIGILAMLALPVIPLWIFSHGLVWLALGGFLIQVCVQGAWGVVPAYLNEISPAAIRATFPGAVYQLGNLLASPNANIQVWLAQRLGTGIGPAMACVVGLAALVITLLVAVGREARDVRMGHDRLDDERERSLSSGTASIRS</sequence>
<evidence type="ECO:0000256" key="3">
    <source>
        <dbReference type="ARBA" id="ARBA00022989"/>
    </source>
</evidence>
<feature type="domain" description="Major facilitator superfamily (MFS) profile" evidence="7">
    <location>
        <begin position="24"/>
        <end position="406"/>
    </location>
</feature>
<keyword evidence="4 6" id="KW-0472">Membrane</keyword>
<feature type="transmembrane region" description="Helical" evidence="6">
    <location>
        <begin position="57"/>
        <end position="79"/>
    </location>
</feature>
<comment type="subcellular location">
    <subcellularLocation>
        <location evidence="1">Membrane</location>
        <topology evidence="1">Multi-pass membrane protein</topology>
    </subcellularLocation>
</comment>
<keyword evidence="3 6" id="KW-1133">Transmembrane helix</keyword>
<organism evidence="8 9">
    <name type="scientific">Lichenicoccus roseus</name>
    <dbReference type="NCBI Taxonomy" id="2683649"/>
    <lineage>
        <taxon>Bacteria</taxon>
        <taxon>Pseudomonadati</taxon>
        <taxon>Pseudomonadota</taxon>
        <taxon>Alphaproteobacteria</taxon>
        <taxon>Acetobacterales</taxon>
        <taxon>Acetobacteraceae</taxon>
        <taxon>Lichenicoccus</taxon>
    </lineage>
</organism>
<protein>
    <submittedName>
        <fullName evidence="8">MFS transporter</fullName>
    </submittedName>
</protein>
<dbReference type="PANTHER" id="PTHR23508">
    <property type="entry name" value="CARBOXYLIC ACID TRANSPORTER PROTEIN HOMOLOG"/>
    <property type="match status" value="1"/>
</dbReference>
<dbReference type="InterPro" id="IPR005829">
    <property type="entry name" value="Sugar_transporter_CS"/>
</dbReference>
<feature type="transmembrane region" description="Helical" evidence="6">
    <location>
        <begin position="382"/>
        <end position="401"/>
    </location>
</feature>
<dbReference type="EMBL" id="VCDI01000001">
    <property type="protein sequence ID" value="TLU74290.1"/>
    <property type="molecule type" value="Genomic_DNA"/>
</dbReference>
<dbReference type="GO" id="GO:0046943">
    <property type="term" value="F:carboxylic acid transmembrane transporter activity"/>
    <property type="evidence" value="ECO:0007669"/>
    <property type="project" value="TreeGrafter"/>
</dbReference>
<dbReference type="GO" id="GO:0005886">
    <property type="term" value="C:plasma membrane"/>
    <property type="evidence" value="ECO:0007669"/>
    <property type="project" value="TreeGrafter"/>
</dbReference>
<dbReference type="OrthoDB" id="5368493at2"/>
<proteinExistence type="predicted"/>
<feature type="compositionally biased region" description="Polar residues" evidence="5">
    <location>
        <begin position="423"/>
        <end position="432"/>
    </location>
</feature>
<evidence type="ECO:0000313" key="9">
    <source>
        <dbReference type="Proteomes" id="UP000305654"/>
    </source>
</evidence>
<feature type="region of interest" description="Disordered" evidence="5">
    <location>
        <begin position="412"/>
        <end position="432"/>
    </location>
</feature>
<dbReference type="Gene3D" id="1.20.1250.20">
    <property type="entry name" value="MFS general substrate transporter like domains"/>
    <property type="match status" value="2"/>
</dbReference>
<dbReference type="InterPro" id="IPR036259">
    <property type="entry name" value="MFS_trans_sf"/>
</dbReference>
<name>A0A5R9J9L5_9PROT</name>
<evidence type="ECO:0000256" key="6">
    <source>
        <dbReference type="SAM" id="Phobius"/>
    </source>
</evidence>
<dbReference type="Proteomes" id="UP000305654">
    <property type="component" value="Unassembled WGS sequence"/>
</dbReference>
<dbReference type="InterPro" id="IPR005828">
    <property type="entry name" value="MFS_sugar_transport-like"/>
</dbReference>
<gene>
    <name evidence="8" type="ORF">FE263_03610</name>
</gene>
<accession>A0A5R9J9L5</accession>
<feature type="transmembrane region" description="Helical" evidence="6">
    <location>
        <begin position="21"/>
        <end position="45"/>
    </location>
</feature>